<keyword evidence="1" id="KW-0175">Coiled coil</keyword>
<keyword evidence="3" id="KW-1185">Reference proteome</keyword>
<name>A0A1Z1LZ11_9CAUD</name>
<evidence type="ECO:0000313" key="3">
    <source>
        <dbReference type="Proteomes" id="UP000225074"/>
    </source>
</evidence>
<accession>A0A1Z1LZ11</accession>
<sequence>MISMSLDTHAVRQLFPEGTEARAQLRRSVIQNITKDLILKDTQNRVSTLIQEEIQNYPVDLPSVKEEVKNQMDKLLKDKGWSGIESTQLVREKIREEAEKVASNAIQTFLHEQTQRANKKLEAQIDRVIKMNEHKIDELIRARINNAWTSILDEAIKARINQVFPEVKDAN</sequence>
<dbReference type="SUPFAM" id="SSF109998">
    <property type="entry name" value="Triger factor/SurA peptide-binding domain-like"/>
    <property type="match status" value="1"/>
</dbReference>
<feature type="coiled-coil region" evidence="1">
    <location>
        <begin position="111"/>
        <end position="138"/>
    </location>
</feature>
<dbReference type="InterPro" id="IPR027304">
    <property type="entry name" value="Trigger_fact/SurA_dom_sf"/>
</dbReference>
<organism evidence="2 3">
    <name type="scientific">Serratia phage X20</name>
    <dbReference type="NCBI Taxonomy" id="2006942"/>
    <lineage>
        <taxon>Viruses</taxon>
        <taxon>Duplodnaviria</taxon>
        <taxon>Heunggongvirae</taxon>
        <taxon>Uroviricota</taxon>
        <taxon>Caudoviricetes</taxon>
        <taxon>Pantevenvirales</taxon>
        <taxon>Straboviridae</taxon>
        <taxon>Tevenvirinae</taxon>
        <taxon>Winklervirus</taxon>
        <taxon>Winklervirus xtwenty</taxon>
    </lineage>
</organism>
<dbReference type="Proteomes" id="UP000225074">
    <property type="component" value="Genome"/>
</dbReference>
<protein>
    <submittedName>
        <fullName evidence="2">Uncharacterized protein</fullName>
    </submittedName>
</protein>
<dbReference type="RefSeq" id="YP_010092233.1">
    <property type="nucleotide sequence ID" value="NC_055728.1"/>
</dbReference>
<dbReference type="GeneID" id="65109796"/>
<proteinExistence type="predicted"/>
<evidence type="ECO:0000313" key="2">
    <source>
        <dbReference type="EMBL" id="ARW58055.1"/>
    </source>
</evidence>
<reference evidence="2 3" key="1">
    <citation type="submission" date="2017-05" db="EMBL/GenBank/DDBJ databases">
        <title>Environmental T4-family bacteriophages evolve to escape abortive infection via multiple routes in a bacterial host employing #altruistic suicide# through Type III toxin-antitoxin systems.</title>
        <authorList>
            <person name="Chen B."/>
            <person name="Akusobi C."/>
            <person name="Fang X."/>
            <person name="Salmond G.P.C."/>
        </authorList>
    </citation>
    <scope>NUCLEOTIDE SEQUENCE [LARGE SCALE GENOMIC DNA]</scope>
</reference>
<evidence type="ECO:0000256" key="1">
    <source>
        <dbReference type="SAM" id="Coils"/>
    </source>
</evidence>
<dbReference type="EMBL" id="MF036692">
    <property type="protein sequence ID" value="ARW58055.1"/>
    <property type="molecule type" value="Genomic_DNA"/>
</dbReference>
<dbReference type="KEGG" id="vg:65109796"/>